<dbReference type="Pfam" id="PF02875">
    <property type="entry name" value="Mur_ligase_C"/>
    <property type="match status" value="1"/>
</dbReference>
<protein>
    <recommendedName>
        <fullName evidence="7 8">UDP-N-acetylmuramoylalanine--D-glutamate ligase</fullName>
        <ecNumber evidence="7 8">6.3.2.9</ecNumber>
    </recommendedName>
    <alternativeName>
        <fullName evidence="7">D-glutamic acid-adding enzyme</fullName>
    </alternativeName>
    <alternativeName>
        <fullName evidence="7">UDP-N-acetylmuramoyl-L-alanyl-D-glutamate synthetase</fullName>
    </alternativeName>
</protein>
<evidence type="ECO:0000256" key="3">
    <source>
        <dbReference type="ARBA" id="ARBA00022490"/>
    </source>
</evidence>
<evidence type="ECO:0000256" key="6">
    <source>
        <dbReference type="ARBA" id="ARBA00022840"/>
    </source>
</evidence>
<keyword evidence="7 8" id="KW-0573">Peptidoglycan synthesis</keyword>
<dbReference type="SUPFAM" id="SSF53623">
    <property type="entry name" value="MurD-like peptide ligases, catalytic domain"/>
    <property type="match status" value="1"/>
</dbReference>
<dbReference type="InterPro" id="IPR036565">
    <property type="entry name" value="Mur-like_cat_sf"/>
</dbReference>
<evidence type="ECO:0000256" key="8">
    <source>
        <dbReference type="RuleBase" id="RU003664"/>
    </source>
</evidence>
<comment type="function">
    <text evidence="7 8">Cell wall formation. Catalyzes the addition of glutamate to the nucleotide precursor UDP-N-acetylmuramoyl-L-alanine (UMA).</text>
</comment>
<keyword evidence="7 8" id="KW-0131">Cell cycle</keyword>
<evidence type="ECO:0000256" key="1">
    <source>
        <dbReference type="ARBA" id="ARBA00004496"/>
    </source>
</evidence>
<dbReference type="InterPro" id="IPR004101">
    <property type="entry name" value="Mur_ligase_C"/>
</dbReference>
<keyword evidence="4 7" id="KW-0436">Ligase</keyword>
<dbReference type="GO" id="GO:0008360">
    <property type="term" value="P:regulation of cell shape"/>
    <property type="evidence" value="ECO:0007669"/>
    <property type="project" value="UniProtKB-KW"/>
</dbReference>
<keyword evidence="7 8" id="KW-0961">Cell wall biogenesis/degradation</keyword>
<keyword evidence="12" id="KW-1185">Reference proteome</keyword>
<keyword evidence="6 7" id="KW-0067">ATP-binding</keyword>
<accession>A0A7Y9ZAS7</accession>
<dbReference type="EMBL" id="JACBZO010000001">
    <property type="protein sequence ID" value="NYI41766.1"/>
    <property type="molecule type" value="Genomic_DNA"/>
</dbReference>
<gene>
    <name evidence="7" type="primary">murD</name>
    <name evidence="11" type="ORF">BKA03_001885</name>
</gene>
<dbReference type="GO" id="GO:0005737">
    <property type="term" value="C:cytoplasm"/>
    <property type="evidence" value="ECO:0007669"/>
    <property type="project" value="UniProtKB-SubCell"/>
</dbReference>
<evidence type="ECO:0000259" key="10">
    <source>
        <dbReference type="Pfam" id="PF08245"/>
    </source>
</evidence>
<evidence type="ECO:0000256" key="7">
    <source>
        <dbReference type="HAMAP-Rule" id="MF_00639"/>
    </source>
</evidence>
<evidence type="ECO:0000313" key="12">
    <source>
        <dbReference type="Proteomes" id="UP000547973"/>
    </source>
</evidence>
<dbReference type="InterPro" id="IPR005762">
    <property type="entry name" value="MurD"/>
</dbReference>
<evidence type="ECO:0000259" key="9">
    <source>
        <dbReference type="Pfam" id="PF02875"/>
    </source>
</evidence>
<dbReference type="HAMAP" id="MF_00639">
    <property type="entry name" value="MurD"/>
    <property type="match status" value="1"/>
</dbReference>
<dbReference type="InterPro" id="IPR036615">
    <property type="entry name" value="Mur_ligase_C_dom_sf"/>
</dbReference>
<feature type="domain" description="Mur ligase C-terminal" evidence="9">
    <location>
        <begin position="322"/>
        <end position="442"/>
    </location>
</feature>
<comment type="subcellular location">
    <subcellularLocation>
        <location evidence="1 7 8">Cytoplasm</location>
    </subcellularLocation>
</comment>
<sequence length="468" mass="48656">MLDMIAPASPDGGEHLAGARFLVLGMGVGGTSTVRALDEVGASAVSVDANGGADATSIEGLRLGEFDAVMVSAAFAPHSAPVLACQAAGLPLWSEMEFAWRVRASDAPWVMVTGTNGKTTTTQMVGSIATAAGLDVKVCGNMGEPVIDAARAGHGLLAVEIASLQLHFTSTISPAATVCLNVDSDHLDWHGSLEAYRADKARVYRHVRTAAVYPARDRLVEAMVEEADVIEGCRAVGVTLGAPSISQLGVVDGILLDRSFGDARHRQAIEIGHVSDLQHLVSGDVPPYLVTNALSAAALVRAVGGSPEAVGAGLRAFSLDHHRTAFVRWLDDVAYVDDSKATNAHAAIAAFGGRPARSVVWIAGGLAKGQTFDSLVAEVRDRLRAVVLIGVEAEPLAAALAEHAADVPVKRIGPGETVMSDAVEAARELAHPGDTVLLSPACASMDQFRDYADRGEAFAERVRSLEGS</sequence>
<evidence type="ECO:0000256" key="4">
    <source>
        <dbReference type="ARBA" id="ARBA00022598"/>
    </source>
</evidence>
<dbReference type="EC" id="6.3.2.9" evidence="7 8"/>
<dbReference type="GO" id="GO:0051301">
    <property type="term" value="P:cell division"/>
    <property type="evidence" value="ECO:0007669"/>
    <property type="project" value="UniProtKB-KW"/>
</dbReference>
<keyword evidence="7 8" id="KW-0132">Cell division</keyword>
<dbReference type="UniPathway" id="UPA00219"/>
<dbReference type="GO" id="GO:0009252">
    <property type="term" value="P:peptidoglycan biosynthetic process"/>
    <property type="evidence" value="ECO:0007669"/>
    <property type="project" value="UniProtKB-UniRule"/>
</dbReference>
<proteinExistence type="inferred from homology"/>
<name>A0A7Y9ZAS7_9MICO</name>
<comment type="pathway">
    <text evidence="2 7 8">Cell wall biogenesis; peptidoglycan biosynthesis.</text>
</comment>
<reference evidence="11 12" key="1">
    <citation type="submission" date="2020-07" db="EMBL/GenBank/DDBJ databases">
        <title>Sequencing the genomes of 1000 actinobacteria strains.</title>
        <authorList>
            <person name="Klenk H.-P."/>
        </authorList>
    </citation>
    <scope>NUCLEOTIDE SEQUENCE [LARGE SCALE GENOMIC DNA]</scope>
    <source>
        <strain evidence="11 12">DSM 19970</strain>
    </source>
</reference>
<dbReference type="GO" id="GO:0008764">
    <property type="term" value="F:UDP-N-acetylmuramoylalanine-D-glutamate ligase activity"/>
    <property type="evidence" value="ECO:0007669"/>
    <property type="project" value="UniProtKB-UniRule"/>
</dbReference>
<dbReference type="Pfam" id="PF08245">
    <property type="entry name" value="Mur_ligase_M"/>
    <property type="match status" value="1"/>
</dbReference>
<dbReference type="PANTHER" id="PTHR43692:SF1">
    <property type="entry name" value="UDP-N-ACETYLMURAMOYLALANINE--D-GLUTAMATE LIGASE"/>
    <property type="match status" value="1"/>
</dbReference>
<comment type="catalytic activity">
    <reaction evidence="7 8">
        <text>UDP-N-acetyl-alpha-D-muramoyl-L-alanine + D-glutamate + ATP = UDP-N-acetyl-alpha-D-muramoyl-L-alanyl-D-glutamate + ADP + phosphate + H(+)</text>
        <dbReference type="Rhea" id="RHEA:16429"/>
        <dbReference type="ChEBI" id="CHEBI:15378"/>
        <dbReference type="ChEBI" id="CHEBI:29986"/>
        <dbReference type="ChEBI" id="CHEBI:30616"/>
        <dbReference type="ChEBI" id="CHEBI:43474"/>
        <dbReference type="ChEBI" id="CHEBI:83898"/>
        <dbReference type="ChEBI" id="CHEBI:83900"/>
        <dbReference type="ChEBI" id="CHEBI:456216"/>
        <dbReference type="EC" id="6.3.2.9"/>
    </reaction>
</comment>
<dbReference type="Gene3D" id="3.90.190.20">
    <property type="entry name" value="Mur ligase, C-terminal domain"/>
    <property type="match status" value="1"/>
</dbReference>
<keyword evidence="3 7" id="KW-0963">Cytoplasm</keyword>
<evidence type="ECO:0000313" key="11">
    <source>
        <dbReference type="EMBL" id="NYI41766.1"/>
    </source>
</evidence>
<dbReference type="InterPro" id="IPR013221">
    <property type="entry name" value="Mur_ligase_cen"/>
</dbReference>
<dbReference type="Proteomes" id="UP000547973">
    <property type="component" value="Unassembled WGS sequence"/>
</dbReference>
<comment type="caution">
    <text evidence="11">The sequence shown here is derived from an EMBL/GenBank/DDBJ whole genome shotgun (WGS) entry which is preliminary data.</text>
</comment>
<evidence type="ECO:0000256" key="5">
    <source>
        <dbReference type="ARBA" id="ARBA00022741"/>
    </source>
</evidence>
<dbReference type="NCBIfam" id="TIGR01087">
    <property type="entry name" value="murD"/>
    <property type="match status" value="1"/>
</dbReference>
<dbReference type="SUPFAM" id="SSF53244">
    <property type="entry name" value="MurD-like peptide ligases, peptide-binding domain"/>
    <property type="match status" value="1"/>
</dbReference>
<dbReference type="Gene3D" id="3.40.1190.10">
    <property type="entry name" value="Mur-like, catalytic domain"/>
    <property type="match status" value="1"/>
</dbReference>
<keyword evidence="5 7" id="KW-0547">Nucleotide-binding</keyword>
<dbReference type="AlphaFoldDB" id="A0A7Y9ZAS7"/>
<dbReference type="GO" id="GO:0005524">
    <property type="term" value="F:ATP binding"/>
    <property type="evidence" value="ECO:0007669"/>
    <property type="project" value="UniProtKB-UniRule"/>
</dbReference>
<feature type="domain" description="Mur ligase central" evidence="10">
    <location>
        <begin position="112"/>
        <end position="229"/>
    </location>
</feature>
<dbReference type="GO" id="GO:0071555">
    <property type="term" value="P:cell wall organization"/>
    <property type="evidence" value="ECO:0007669"/>
    <property type="project" value="UniProtKB-KW"/>
</dbReference>
<comment type="similarity">
    <text evidence="7">Belongs to the MurCDEF family.</text>
</comment>
<organism evidence="11 12">
    <name type="scientific">Demequina lutea</name>
    <dbReference type="NCBI Taxonomy" id="431489"/>
    <lineage>
        <taxon>Bacteria</taxon>
        <taxon>Bacillati</taxon>
        <taxon>Actinomycetota</taxon>
        <taxon>Actinomycetes</taxon>
        <taxon>Micrococcales</taxon>
        <taxon>Demequinaceae</taxon>
        <taxon>Demequina</taxon>
    </lineage>
</organism>
<evidence type="ECO:0000256" key="2">
    <source>
        <dbReference type="ARBA" id="ARBA00004752"/>
    </source>
</evidence>
<keyword evidence="7 8" id="KW-0133">Cell shape</keyword>
<feature type="binding site" evidence="7">
    <location>
        <begin position="114"/>
        <end position="120"/>
    </location>
    <ligand>
        <name>ATP</name>
        <dbReference type="ChEBI" id="CHEBI:30616"/>
    </ligand>
</feature>
<dbReference type="PANTHER" id="PTHR43692">
    <property type="entry name" value="UDP-N-ACETYLMURAMOYLALANINE--D-GLUTAMATE LIGASE"/>
    <property type="match status" value="1"/>
</dbReference>
<dbReference type="RefSeq" id="WP_238579475.1">
    <property type="nucleotide sequence ID" value="NZ_BBRC01000017.1"/>
</dbReference>